<keyword evidence="1" id="KW-1133">Transmembrane helix</keyword>
<feature type="transmembrane region" description="Helical" evidence="1">
    <location>
        <begin position="39"/>
        <end position="57"/>
    </location>
</feature>
<gene>
    <name evidence="3" type="ORF">NCTC7582_00782</name>
</gene>
<organism evidence="3 4">
    <name type="scientific">Lysinibacillus capsici</name>
    <dbReference type="NCBI Taxonomy" id="2115968"/>
    <lineage>
        <taxon>Bacteria</taxon>
        <taxon>Bacillati</taxon>
        <taxon>Bacillota</taxon>
        <taxon>Bacilli</taxon>
        <taxon>Bacillales</taxon>
        <taxon>Bacillaceae</taxon>
        <taxon>Lysinibacillus</taxon>
    </lineage>
</organism>
<name>A0A2X0XD71_9BACI</name>
<dbReference type="PANTHER" id="PTHR37806:SF1">
    <property type="entry name" value="PEPTIDASE C39-LIKE DOMAIN-CONTAINING PROTEIN"/>
    <property type="match status" value="1"/>
</dbReference>
<evidence type="ECO:0000313" key="3">
    <source>
        <dbReference type="EMBL" id="SPT96914.1"/>
    </source>
</evidence>
<dbReference type="AlphaFoldDB" id="A0A2X0XD71"/>
<keyword evidence="1" id="KW-0472">Membrane</keyword>
<evidence type="ECO:0000256" key="1">
    <source>
        <dbReference type="SAM" id="Phobius"/>
    </source>
</evidence>
<sequence length="360" mass="40219">MKVSYNRVYDKLNNENGEGAALRLRIGAEFVLWTGYKRLLLIGILIIMLLSGCQPFSQQDAEQKNQLTVLTVEFNSGAPIPNLFLTVTDVQTGEVVEEAIGSEEGEAIFSKLKAGREYAIAATTLENSTTNNGYTTIENFTYDTTKPYYRLQTHFLRDDQELDVPVVMQNPELPHGCEITSLTAVLNYFGMNVSKLEMTDKYLPKQEIRTVGNQRFGPNPNDAFAGNPRDKARGMYVFAAPIVKAAEAVITDKQAGLHVKNMSNASQDDILQLVREGIPVVTWVTLDLSKPKRKAERGWIYTGETTRHDAFMNLHAVVLTGHLGDKVVVMDPLKGYVTYNVDQFFKSYQELGKQAVAVHK</sequence>
<feature type="domain" description="Peptidase C39-like" evidence="2">
    <location>
        <begin position="162"/>
        <end position="332"/>
    </location>
</feature>
<evidence type="ECO:0000313" key="4">
    <source>
        <dbReference type="Proteomes" id="UP000251431"/>
    </source>
</evidence>
<evidence type="ECO:0000259" key="2">
    <source>
        <dbReference type="Pfam" id="PF13529"/>
    </source>
</evidence>
<dbReference type="PANTHER" id="PTHR37806">
    <property type="entry name" value="LMO0724 PROTEIN"/>
    <property type="match status" value="1"/>
</dbReference>
<protein>
    <submittedName>
        <fullName evidence="3">Uncharacterized protein conserved in bacteria</fullName>
    </submittedName>
</protein>
<keyword evidence="1" id="KW-0812">Transmembrane</keyword>
<reference evidence="3 4" key="1">
    <citation type="submission" date="2018-06" db="EMBL/GenBank/DDBJ databases">
        <authorList>
            <consortium name="Pathogen Informatics"/>
            <person name="Doyle S."/>
        </authorList>
    </citation>
    <scope>NUCLEOTIDE SEQUENCE [LARGE SCALE GENOMIC DNA]</scope>
    <source>
        <strain evidence="3 4">NCTC7582</strain>
    </source>
</reference>
<dbReference type="EMBL" id="UAQE01000001">
    <property type="protein sequence ID" value="SPT96914.1"/>
    <property type="molecule type" value="Genomic_DNA"/>
</dbReference>
<dbReference type="Pfam" id="PF13529">
    <property type="entry name" value="Peptidase_C39_2"/>
    <property type="match status" value="1"/>
</dbReference>
<dbReference type="RefSeq" id="WP_233436262.1">
    <property type="nucleotide sequence ID" value="NZ_CP185283.1"/>
</dbReference>
<dbReference type="Gene3D" id="3.90.70.10">
    <property type="entry name" value="Cysteine proteinases"/>
    <property type="match status" value="1"/>
</dbReference>
<dbReference type="Proteomes" id="UP000251431">
    <property type="component" value="Unassembled WGS sequence"/>
</dbReference>
<dbReference type="InterPro" id="IPR039564">
    <property type="entry name" value="Peptidase_C39-like"/>
</dbReference>
<dbReference type="STRING" id="1421.A2J09_15685"/>
<accession>A0A2X0XD71</accession>
<proteinExistence type="predicted"/>